<proteinExistence type="predicted"/>
<keyword evidence="1" id="KW-0812">Transmembrane</keyword>
<evidence type="ECO:0000313" key="2">
    <source>
        <dbReference type="EMBL" id="MBB6562604.1"/>
    </source>
</evidence>
<keyword evidence="1" id="KW-0472">Membrane</keyword>
<dbReference type="Proteomes" id="UP000575083">
    <property type="component" value="Unassembled WGS sequence"/>
</dbReference>
<sequence length="97" mass="10826">MGNALGSLDQLAIAVLYAVAAWLSQSAHEPVRRWACIAGLMAQPFWFYGAWQTRHWGVLALAVVFSVAWMRGLWLHWLAPRRQDGVATIQMVPGHKG</sequence>
<feature type="transmembrane region" description="Helical" evidence="1">
    <location>
        <begin position="55"/>
        <end position="74"/>
    </location>
</feature>
<evidence type="ECO:0000313" key="3">
    <source>
        <dbReference type="Proteomes" id="UP000575083"/>
    </source>
</evidence>
<organism evidence="2 3">
    <name type="scientific">Acidovorax soli</name>
    <dbReference type="NCBI Taxonomy" id="592050"/>
    <lineage>
        <taxon>Bacteria</taxon>
        <taxon>Pseudomonadati</taxon>
        <taxon>Pseudomonadota</taxon>
        <taxon>Betaproteobacteria</taxon>
        <taxon>Burkholderiales</taxon>
        <taxon>Comamonadaceae</taxon>
        <taxon>Acidovorax</taxon>
    </lineage>
</organism>
<gene>
    <name evidence="2" type="ORF">HNP48_005317</name>
</gene>
<keyword evidence="1" id="KW-1133">Transmembrane helix</keyword>
<comment type="caution">
    <text evidence="2">The sequence shown here is derived from an EMBL/GenBank/DDBJ whole genome shotgun (WGS) entry which is preliminary data.</text>
</comment>
<name>A0A7X0UC32_9BURK</name>
<dbReference type="RefSeq" id="WP_184862772.1">
    <property type="nucleotide sequence ID" value="NZ_JACHLK010000013.1"/>
</dbReference>
<reference evidence="2 3" key="1">
    <citation type="submission" date="2020-08" db="EMBL/GenBank/DDBJ databases">
        <title>Functional genomics of gut bacteria from endangered species of beetles.</title>
        <authorList>
            <person name="Carlos-Shanley C."/>
        </authorList>
    </citation>
    <scope>NUCLEOTIDE SEQUENCE [LARGE SCALE GENOMIC DNA]</scope>
    <source>
        <strain evidence="2 3">S00198</strain>
    </source>
</reference>
<keyword evidence="3" id="KW-1185">Reference proteome</keyword>
<protein>
    <submittedName>
        <fullName evidence="2">Thiol:disulfide interchange protein</fullName>
    </submittedName>
</protein>
<dbReference type="EMBL" id="JACHLK010000013">
    <property type="protein sequence ID" value="MBB6562604.1"/>
    <property type="molecule type" value="Genomic_DNA"/>
</dbReference>
<accession>A0A7X0UC32</accession>
<dbReference type="AlphaFoldDB" id="A0A7X0UC32"/>
<evidence type="ECO:0000256" key="1">
    <source>
        <dbReference type="SAM" id="Phobius"/>
    </source>
</evidence>